<dbReference type="GeneID" id="301696525"/>
<reference evidence="1 2" key="1">
    <citation type="submission" date="2019-03" db="EMBL/GenBank/DDBJ databases">
        <title>Comparative genomic analyses of the sweetpotato soil rot pathogen, Streptomyces ipomoeae.</title>
        <authorList>
            <person name="Ruschel Soares N."/>
            <person name="Badger J.H."/>
            <person name="Huguet-Tapia J.C."/>
            <person name="Clark C.A."/>
            <person name="Pettis G.S."/>
        </authorList>
    </citation>
    <scope>NUCLEOTIDE SEQUENCE [LARGE SCALE GENOMIC DNA]</scope>
    <source>
        <strain evidence="1 2">88-35</strain>
    </source>
</reference>
<protein>
    <submittedName>
        <fullName evidence="1">Uncharacterized protein</fullName>
    </submittedName>
</protein>
<dbReference type="EMBL" id="SPAZ01000045">
    <property type="protein sequence ID" value="TQE38481.1"/>
    <property type="molecule type" value="Genomic_DNA"/>
</dbReference>
<comment type="caution">
    <text evidence="1">The sequence shown here is derived from an EMBL/GenBank/DDBJ whole genome shotgun (WGS) entry which is preliminary data.</text>
</comment>
<dbReference type="RefSeq" id="WP_048821976.1">
    <property type="nucleotide sequence ID" value="NZ_CP182305.1"/>
</dbReference>
<organism evidence="1 2">
    <name type="scientific">Streptomyces ipomoeae</name>
    <dbReference type="NCBI Taxonomy" id="103232"/>
    <lineage>
        <taxon>Bacteria</taxon>
        <taxon>Bacillati</taxon>
        <taxon>Actinomycetota</taxon>
        <taxon>Actinomycetes</taxon>
        <taxon>Kitasatosporales</taxon>
        <taxon>Streptomycetaceae</taxon>
        <taxon>Streptomyces</taxon>
    </lineage>
</organism>
<accession>A0A540PFU0</accession>
<evidence type="ECO:0000313" key="2">
    <source>
        <dbReference type="Proteomes" id="UP000318720"/>
    </source>
</evidence>
<name>A0A540PFU0_9ACTN</name>
<dbReference type="AlphaFoldDB" id="A0A540PFU0"/>
<gene>
    <name evidence="1" type="ORF">Sipo8835_05080</name>
</gene>
<evidence type="ECO:0000313" key="1">
    <source>
        <dbReference type="EMBL" id="TQE38481.1"/>
    </source>
</evidence>
<dbReference type="Proteomes" id="UP000318720">
    <property type="component" value="Unassembled WGS sequence"/>
</dbReference>
<sequence>MHSSTKARRLSVLALLALGSAATVLVVGNAAGTPATDRAVVAVDDLTGVIVPGEKTTWTWDDQE</sequence>
<proteinExistence type="predicted"/>